<dbReference type="EMBL" id="FRAC01000007">
    <property type="protein sequence ID" value="SHJ83628.1"/>
    <property type="molecule type" value="Genomic_DNA"/>
</dbReference>
<dbReference type="GO" id="GO:0003951">
    <property type="term" value="F:NAD+ kinase activity"/>
    <property type="evidence" value="ECO:0007669"/>
    <property type="project" value="UniProtKB-UniRule"/>
</dbReference>
<feature type="binding site" evidence="6">
    <location>
        <begin position="67"/>
        <end position="68"/>
    </location>
    <ligand>
        <name>NAD(+)</name>
        <dbReference type="ChEBI" id="CHEBI:57540"/>
    </ligand>
</feature>
<feature type="active site" description="Proton acceptor" evidence="6">
    <location>
        <position position="67"/>
    </location>
</feature>
<evidence type="ECO:0000256" key="6">
    <source>
        <dbReference type="HAMAP-Rule" id="MF_00361"/>
    </source>
</evidence>
<comment type="cofactor">
    <cofactor evidence="6">
        <name>a divalent metal cation</name>
        <dbReference type="ChEBI" id="CHEBI:60240"/>
    </cofactor>
</comment>
<dbReference type="Pfam" id="PF20143">
    <property type="entry name" value="NAD_kinase_C"/>
    <property type="match status" value="1"/>
</dbReference>
<feature type="binding site" evidence="6">
    <location>
        <position position="152"/>
    </location>
    <ligand>
        <name>NAD(+)</name>
        <dbReference type="ChEBI" id="CHEBI:57540"/>
    </ligand>
</feature>
<name>A0A1M6MJI6_9FIRM</name>
<dbReference type="GO" id="GO:0005737">
    <property type="term" value="C:cytoplasm"/>
    <property type="evidence" value="ECO:0007669"/>
    <property type="project" value="UniProtKB-SubCell"/>
</dbReference>
<dbReference type="Pfam" id="PF01513">
    <property type="entry name" value="NAD_kinase"/>
    <property type="match status" value="1"/>
</dbReference>
<dbReference type="EC" id="2.7.1.23" evidence="6"/>
<dbReference type="RefSeq" id="WP_073273575.1">
    <property type="nucleotide sequence ID" value="NZ_FRAC01000007.1"/>
</dbReference>
<gene>
    <name evidence="6" type="primary">nadK</name>
    <name evidence="7" type="ORF">SAMN02745136_01042</name>
</gene>
<dbReference type="GO" id="GO:0019674">
    <property type="term" value="P:NAD+ metabolic process"/>
    <property type="evidence" value="ECO:0007669"/>
    <property type="project" value="InterPro"/>
</dbReference>
<keyword evidence="4 6" id="KW-0520">NAD</keyword>
<sequence length="290" mass="31555">MNKFCLITNRSKDADLELTNEIIKYMTLHQKDCVCIDREESYGNGSSAAITEKIGNDTDCILVLGGDGTIIQAADIVCELKIPILGINLGTLGFLADIERNQVWAALDCLFSDDYSIEERIMLRGVLINDKRQENLGVVLNDIVISRSNFSKIINISIYVNGELADSYRGDGVIVSTPTGSTGYSLSSGGPVVKPDADILVLTPICPHTLGARSIVISSNDSVRIQISENKIPDQEGAVAVLDGKLTKELTAGDSIHITKASEKTRMVKINHVEFFEVLRKKIGQGGEKR</sequence>
<keyword evidence="6" id="KW-0963">Cytoplasm</keyword>
<dbReference type="InterPro" id="IPR016064">
    <property type="entry name" value="NAD/diacylglycerol_kinase_sf"/>
</dbReference>
<dbReference type="Proteomes" id="UP000184386">
    <property type="component" value="Unassembled WGS sequence"/>
</dbReference>
<proteinExistence type="inferred from homology"/>
<dbReference type="Gene3D" id="3.40.50.10330">
    <property type="entry name" value="Probable inorganic polyphosphate/atp-NAD kinase, domain 1"/>
    <property type="match status" value="1"/>
</dbReference>
<dbReference type="OrthoDB" id="9774737at2"/>
<dbReference type="GO" id="GO:0005524">
    <property type="term" value="F:ATP binding"/>
    <property type="evidence" value="ECO:0007669"/>
    <property type="project" value="UniProtKB-KW"/>
</dbReference>
<keyword evidence="6" id="KW-0547">Nucleotide-binding</keyword>
<keyword evidence="6" id="KW-0067">ATP-binding</keyword>
<comment type="function">
    <text evidence="6">Involved in the regulation of the intracellular balance of NAD and NADP, and is a key enzyme in the biosynthesis of NADP. Catalyzes specifically the phosphorylation on 2'-hydroxyl of the adenosine moiety of NAD to yield NADP.</text>
</comment>
<feature type="binding site" evidence="6">
    <location>
        <position position="171"/>
    </location>
    <ligand>
        <name>NAD(+)</name>
        <dbReference type="ChEBI" id="CHEBI:57540"/>
    </ligand>
</feature>
<evidence type="ECO:0000256" key="4">
    <source>
        <dbReference type="ARBA" id="ARBA00023027"/>
    </source>
</evidence>
<evidence type="ECO:0000313" key="7">
    <source>
        <dbReference type="EMBL" id="SHJ83628.1"/>
    </source>
</evidence>
<dbReference type="SUPFAM" id="SSF111331">
    <property type="entry name" value="NAD kinase/diacylglycerol kinase-like"/>
    <property type="match status" value="1"/>
</dbReference>
<dbReference type="Gene3D" id="2.60.200.30">
    <property type="entry name" value="Probable inorganic polyphosphate/atp-NAD kinase, domain 2"/>
    <property type="match status" value="1"/>
</dbReference>
<keyword evidence="3 6" id="KW-0521">NADP</keyword>
<evidence type="ECO:0000256" key="5">
    <source>
        <dbReference type="ARBA" id="ARBA00047925"/>
    </source>
</evidence>
<feature type="binding site" evidence="6">
    <location>
        <begin position="141"/>
        <end position="142"/>
    </location>
    <ligand>
        <name>NAD(+)</name>
        <dbReference type="ChEBI" id="CHEBI:57540"/>
    </ligand>
</feature>
<dbReference type="InterPro" id="IPR017437">
    <property type="entry name" value="ATP-NAD_kinase_PpnK-typ_C"/>
</dbReference>
<accession>A0A1M6MJI6</accession>
<organism evidence="7 8">
    <name type="scientific">Anaerocolumna jejuensis DSM 15929</name>
    <dbReference type="NCBI Taxonomy" id="1121322"/>
    <lineage>
        <taxon>Bacteria</taxon>
        <taxon>Bacillati</taxon>
        <taxon>Bacillota</taxon>
        <taxon>Clostridia</taxon>
        <taxon>Lachnospirales</taxon>
        <taxon>Lachnospiraceae</taxon>
        <taxon>Anaerocolumna</taxon>
    </lineage>
</organism>
<protein>
    <recommendedName>
        <fullName evidence="6">NAD kinase</fullName>
        <ecNumber evidence="6">2.7.1.23</ecNumber>
    </recommendedName>
    <alternativeName>
        <fullName evidence="6">ATP-dependent NAD kinase</fullName>
    </alternativeName>
</protein>
<keyword evidence="1 6" id="KW-0808">Transferase</keyword>
<dbReference type="GO" id="GO:0046872">
    <property type="term" value="F:metal ion binding"/>
    <property type="evidence" value="ECO:0007669"/>
    <property type="project" value="UniProtKB-UniRule"/>
</dbReference>
<dbReference type="HAMAP" id="MF_00361">
    <property type="entry name" value="NAD_kinase"/>
    <property type="match status" value="1"/>
</dbReference>
<feature type="binding site" evidence="6">
    <location>
        <begin position="182"/>
        <end position="187"/>
    </location>
    <ligand>
        <name>NAD(+)</name>
        <dbReference type="ChEBI" id="CHEBI:57540"/>
    </ligand>
</feature>
<keyword evidence="8" id="KW-1185">Reference proteome</keyword>
<dbReference type="InterPro" id="IPR017438">
    <property type="entry name" value="ATP-NAD_kinase_N"/>
</dbReference>
<evidence type="ECO:0000313" key="8">
    <source>
        <dbReference type="Proteomes" id="UP000184386"/>
    </source>
</evidence>
<evidence type="ECO:0000256" key="2">
    <source>
        <dbReference type="ARBA" id="ARBA00022777"/>
    </source>
</evidence>
<comment type="subcellular location">
    <subcellularLocation>
        <location evidence="6">Cytoplasm</location>
    </subcellularLocation>
</comment>
<evidence type="ECO:0000256" key="1">
    <source>
        <dbReference type="ARBA" id="ARBA00022679"/>
    </source>
</evidence>
<comment type="similarity">
    <text evidence="6">Belongs to the NAD kinase family.</text>
</comment>
<feature type="binding site" evidence="6">
    <location>
        <position position="169"/>
    </location>
    <ligand>
        <name>NAD(+)</name>
        <dbReference type="ChEBI" id="CHEBI:57540"/>
    </ligand>
</feature>
<dbReference type="PANTHER" id="PTHR20275:SF0">
    <property type="entry name" value="NAD KINASE"/>
    <property type="match status" value="1"/>
</dbReference>
<dbReference type="STRING" id="1121322.SAMN02745136_01042"/>
<evidence type="ECO:0000256" key="3">
    <source>
        <dbReference type="ARBA" id="ARBA00022857"/>
    </source>
</evidence>
<reference evidence="7 8" key="1">
    <citation type="submission" date="2016-11" db="EMBL/GenBank/DDBJ databases">
        <authorList>
            <person name="Jaros S."/>
            <person name="Januszkiewicz K."/>
            <person name="Wedrychowicz H."/>
        </authorList>
    </citation>
    <scope>NUCLEOTIDE SEQUENCE [LARGE SCALE GENOMIC DNA]</scope>
    <source>
        <strain evidence="7 8">DSM 15929</strain>
    </source>
</reference>
<dbReference type="GO" id="GO:0051287">
    <property type="term" value="F:NAD binding"/>
    <property type="evidence" value="ECO:0007669"/>
    <property type="project" value="UniProtKB-ARBA"/>
</dbReference>
<dbReference type="InterPro" id="IPR002504">
    <property type="entry name" value="NADK"/>
</dbReference>
<comment type="caution">
    <text evidence="6">Lacks conserved residue(s) required for the propagation of feature annotation.</text>
</comment>
<comment type="catalytic activity">
    <reaction evidence="5 6">
        <text>NAD(+) + ATP = ADP + NADP(+) + H(+)</text>
        <dbReference type="Rhea" id="RHEA:18629"/>
        <dbReference type="ChEBI" id="CHEBI:15378"/>
        <dbReference type="ChEBI" id="CHEBI:30616"/>
        <dbReference type="ChEBI" id="CHEBI:57540"/>
        <dbReference type="ChEBI" id="CHEBI:58349"/>
        <dbReference type="ChEBI" id="CHEBI:456216"/>
        <dbReference type="EC" id="2.7.1.23"/>
    </reaction>
</comment>
<keyword evidence="2 6" id="KW-0418">Kinase</keyword>
<dbReference type="GO" id="GO:0006741">
    <property type="term" value="P:NADP+ biosynthetic process"/>
    <property type="evidence" value="ECO:0007669"/>
    <property type="project" value="UniProtKB-UniRule"/>
</dbReference>
<dbReference type="AlphaFoldDB" id="A0A1M6MJI6"/>
<dbReference type="PANTHER" id="PTHR20275">
    <property type="entry name" value="NAD KINASE"/>
    <property type="match status" value="1"/>
</dbReference>